<keyword evidence="2" id="KW-1185">Reference proteome</keyword>
<dbReference type="Proteomes" id="UP000824120">
    <property type="component" value="Chromosome 3"/>
</dbReference>
<dbReference type="EMBL" id="JACXVP010000003">
    <property type="protein sequence ID" value="KAG5617500.1"/>
    <property type="molecule type" value="Genomic_DNA"/>
</dbReference>
<organism evidence="1 2">
    <name type="scientific">Solanum commersonii</name>
    <name type="common">Commerson's wild potato</name>
    <name type="synonym">Commerson's nightshade</name>
    <dbReference type="NCBI Taxonomy" id="4109"/>
    <lineage>
        <taxon>Eukaryota</taxon>
        <taxon>Viridiplantae</taxon>
        <taxon>Streptophyta</taxon>
        <taxon>Embryophyta</taxon>
        <taxon>Tracheophyta</taxon>
        <taxon>Spermatophyta</taxon>
        <taxon>Magnoliopsida</taxon>
        <taxon>eudicotyledons</taxon>
        <taxon>Gunneridae</taxon>
        <taxon>Pentapetalae</taxon>
        <taxon>asterids</taxon>
        <taxon>lamiids</taxon>
        <taxon>Solanales</taxon>
        <taxon>Solanaceae</taxon>
        <taxon>Solanoideae</taxon>
        <taxon>Solaneae</taxon>
        <taxon>Solanum</taxon>
    </lineage>
</organism>
<proteinExistence type="predicted"/>
<comment type="caution">
    <text evidence="1">The sequence shown here is derived from an EMBL/GenBank/DDBJ whole genome shotgun (WGS) entry which is preliminary data.</text>
</comment>
<evidence type="ECO:0000313" key="1">
    <source>
        <dbReference type="EMBL" id="KAG5617500.1"/>
    </source>
</evidence>
<name>A0A9J6A008_SOLCO</name>
<dbReference type="AlphaFoldDB" id="A0A9J6A008"/>
<accession>A0A9J6A008</accession>
<reference evidence="1 2" key="1">
    <citation type="submission" date="2020-09" db="EMBL/GenBank/DDBJ databases">
        <title>De no assembly of potato wild relative species, Solanum commersonii.</title>
        <authorList>
            <person name="Cho K."/>
        </authorList>
    </citation>
    <scope>NUCLEOTIDE SEQUENCE [LARGE SCALE GENOMIC DNA]</scope>
    <source>
        <strain evidence="1">LZ3.2</strain>
        <tissue evidence="1">Leaf</tissue>
    </source>
</reference>
<sequence>MAFRRCKKKRTWDMTISMAEQQNNNSGNYTKEFAKRALVCAGVRIKKKQWFNFHKEERDQH</sequence>
<evidence type="ECO:0000313" key="2">
    <source>
        <dbReference type="Proteomes" id="UP000824120"/>
    </source>
</evidence>
<protein>
    <submittedName>
        <fullName evidence="1">Uncharacterized protein</fullName>
    </submittedName>
</protein>
<gene>
    <name evidence="1" type="ORF">H5410_017324</name>
</gene>